<protein>
    <submittedName>
        <fullName evidence="6">Biotin-lipoyl like</fullName>
    </submittedName>
</protein>
<dbReference type="Gene3D" id="2.40.420.20">
    <property type="match status" value="1"/>
</dbReference>
<dbReference type="GO" id="GO:0030313">
    <property type="term" value="C:cell envelope"/>
    <property type="evidence" value="ECO:0007669"/>
    <property type="project" value="UniProtKB-SubCell"/>
</dbReference>
<gene>
    <name evidence="6" type="ORF">EHLA_0711</name>
</gene>
<dbReference type="Proteomes" id="UP000217549">
    <property type="component" value="Chromosome I"/>
</dbReference>
<organism evidence="6 7">
    <name type="scientific">Anaerobutyricum hallii</name>
    <dbReference type="NCBI Taxonomy" id="39488"/>
    <lineage>
        <taxon>Bacteria</taxon>
        <taxon>Bacillati</taxon>
        <taxon>Bacillota</taxon>
        <taxon>Clostridia</taxon>
        <taxon>Lachnospirales</taxon>
        <taxon>Lachnospiraceae</taxon>
        <taxon>Anaerobutyricum</taxon>
    </lineage>
</organism>
<dbReference type="KEGG" id="ehl:EHLA_0711"/>
<dbReference type="RefSeq" id="WP_162290850.1">
    <property type="nucleotide sequence ID" value="NZ_LT907978.1"/>
</dbReference>
<reference evidence="7" key="1">
    <citation type="submission" date="2017-09" db="EMBL/GenBank/DDBJ databases">
        <authorList>
            <person name="Shetty A S."/>
        </authorList>
    </citation>
    <scope>NUCLEOTIDE SEQUENCE [LARGE SCALE GENOMIC DNA]</scope>
</reference>
<dbReference type="Gene3D" id="2.40.50.100">
    <property type="match status" value="1"/>
</dbReference>
<evidence type="ECO:0000256" key="5">
    <source>
        <dbReference type="SAM" id="Phobius"/>
    </source>
</evidence>
<evidence type="ECO:0000256" key="1">
    <source>
        <dbReference type="ARBA" id="ARBA00004196"/>
    </source>
</evidence>
<feature type="region of interest" description="Disordered" evidence="4">
    <location>
        <begin position="167"/>
        <end position="327"/>
    </location>
</feature>
<evidence type="ECO:0000256" key="3">
    <source>
        <dbReference type="SAM" id="Coils"/>
    </source>
</evidence>
<feature type="transmembrane region" description="Helical" evidence="5">
    <location>
        <begin position="7"/>
        <end position="27"/>
    </location>
</feature>
<dbReference type="AlphaFoldDB" id="A0A285PPB1"/>
<sequence length="1001" mass="105635">MKGKKKILLAVVLVLVMAVGITSIIVIRKRNKIVVKVFPVSMLNSSDWFDTDTSLTGTLTSDFIQEVHVSGGQKVKKIYVKKGDKVKKGDVLLKYNVAEKELDLKLQKLQMQSSELEIAEMEKELKKLKNTKTVGSIDTGNSRVMDASVNLSDIKGTSLRYLMAEAERDGTTAVSNSKATNEADGSSSGSESGSGAGSESGSGSGSGSGSESGSGNGGSAGSESGSGSGSSSGSESGSGSGSSSGSESGSGSGSGSGSESGSGSGSGSGSESGSGSGGSAGSEGGSGSGGSSGSEGGSGEESGKDDATPKENINSLEDASGKGTKDDKYIFNLKKGGKISGSVIKQLKDKGENGYAVVKEYDGDDTSTYTLTPDKLSKINVKEGKMYSVEELKNGGDEDIVGNISSEENYIKGSGTEEDPYIYNLNINGSVVGSAIRNLQKDGKYAKFIEYENEKQTGKTYTLTPDTLFRTDITSEENYTISSLNELTKVSYIELPKAITSIDDKDEYDSSDEKYVYYLSDNGVIKGSVIKELIKNKNNAEFISYASEKDYKAGNKQFTLSINADTKFKNILLDSTQYAISDLIDNVKKEDSAATTTENKGNTVPTTNKTPTPAADKEIKFKQNRKKVKAGNGYLFSVVSKDGSWGNGEDDQSKVTWTLSNNISKYTSIEKTKSGVWLYVDEGEPSSSITLTAQVKNVKGISKTKISRTLVVKEADTSGGDNTGGDGGDDGDGGSGIDDGSGDNDGDDGNNYTAAELREAIAEKEDEISEAKQDLHEAQINYNEAKAEVDKATVKAKIAGTVTTSCDKGTVPTDGSAAIVVKAADGMYVKTSISEMELSNIKVGGTIKCVSSDTGDEYTAEVKEISDFPTGDSSNDGGSSNPNSSYYPVIGFIKDADGLSPGGSVEVSYSSKSMGTANDNAIYIQKAYIRTEDKKNYVYIRDKKTKRLKKQYVKVGKTMNGQYVEIISGLTDEDNIAFPYGKNLREGVKTKISEDDSEMIY</sequence>
<evidence type="ECO:0000313" key="6">
    <source>
        <dbReference type="EMBL" id="SOB71458.1"/>
    </source>
</evidence>
<dbReference type="PANTHER" id="PTHR32347">
    <property type="entry name" value="EFFLUX SYSTEM COMPONENT YKNX-RELATED"/>
    <property type="match status" value="1"/>
</dbReference>
<feature type="coiled-coil region" evidence="3">
    <location>
        <begin position="754"/>
        <end position="795"/>
    </location>
</feature>
<keyword evidence="7" id="KW-1185">Reference proteome</keyword>
<evidence type="ECO:0000313" key="7">
    <source>
        <dbReference type="Proteomes" id="UP000217549"/>
    </source>
</evidence>
<evidence type="ECO:0000256" key="4">
    <source>
        <dbReference type="SAM" id="MobiDB-lite"/>
    </source>
</evidence>
<feature type="region of interest" description="Disordered" evidence="4">
    <location>
        <begin position="592"/>
        <end position="615"/>
    </location>
</feature>
<accession>A0A285PPB1</accession>
<feature type="compositionally biased region" description="Polar residues" evidence="4">
    <location>
        <begin position="172"/>
        <end position="184"/>
    </location>
</feature>
<dbReference type="EMBL" id="LT907978">
    <property type="protein sequence ID" value="SOB71458.1"/>
    <property type="molecule type" value="Genomic_DNA"/>
</dbReference>
<feature type="region of interest" description="Disordered" evidence="4">
    <location>
        <begin position="715"/>
        <end position="751"/>
    </location>
</feature>
<name>A0A285PPB1_9FIRM</name>
<keyword evidence="2 3" id="KW-0175">Coiled coil</keyword>
<keyword evidence="5" id="KW-1133">Transmembrane helix</keyword>
<feature type="compositionally biased region" description="Gly residues" evidence="4">
    <location>
        <begin position="192"/>
        <end position="300"/>
    </location>
</feature>
<feature type="compositionally biased region" description="Low complexity" evidence="4">
    <location>
        <begin position="599"/>
        <end position="613"/>
    </location>
</feature>
<dbReference type="PANTHER" id="PTHR32347:SF14">
    <property type="entry name" value="EFFLUX SYSTEM COMPONENT YKNX-RELATED"/>
    <property type="match status" value="1"/>
</dbReference>
<keyword evidence="5" id="KW-0472">Membrane</keyword>
<proteinExistence type="predicted"/>
<dbReference type="Gene3D" id="2.40.30.170">
    <property type="match status" value="1"/>
</dbReference>
<dbReference type="InterPro" id="IPR050465">
    <property type="entry name" value="UPF0194_transport"/>
</dbReference>
<feature type="coiled-coil region" evidence="3">
    <location>
        <begin position="99"/>
        <end position="131"/>
    </location>
</feature>
<comment type="subcellular location">
    <subcellularLocation>
        <location evidence="1">Cell envelope</location>
    </subcellularLocation>
</comment>
<keyword evidence="5" id="KW-0812">Transmembrane</keyword>
<evidence type="ECO:0000256" key="2">
    <source>
        <dbReference type="ARBA" id="ARBA00023054"/>
    </source>
</evidence>